<organism evidence="9 10">
    <name type="scientific">Pseudovibrio exalbescens</name>
    <dbReference type="NCBI Taxonomy" id="197461"/>
    <lineage>
        <taxon>Bacteria</taxon>
        <taxon>Pseudomonadati</taxon>
        <taxon>Pseudomonadota</taxon>
        <taxon>Alphaproteobacteria</taxon>
        <taxon>Hyphomicrobiales</taxon>
        <taxon>Stappiaceae</taxon>
        <taxon>Pseudovibrio</taxon>
    </lineage>
</organism>
<reference evidence="9 10" key="1">
    <citation type="submission" date="2016-03" db="EMBL/GenBank/DDBJ databases">
        <title>Genome sequence of Nesiotobacter sp. nov., a moderately halophilic alphaproteobacterium isolated from the Yellow Sea, China.</title>
        <authorList>
            <person name="Zhang G."/>
            <person name="Zhang R."/>
        </authorList>
    </citation>
    <scope>NUCLEOTIDE SEQUENCE [LARGE SCALE GENOMIC DNA]</scope>
    <source>
        <strain evidence="9 10">WB1-6</strain>
    </source>
</reference>
<evidence type="ECO:0000313" key="9">
    <source>
        <dbReference type="EMBL" id="OKL43086.1"/>
    </source>
</evidence>
<sequence>MSLSSALLTAQASIQARSAELAINSQNISQVNNRGYSRQSAVVTTVYAGTSTGIYVSNAQRAADRAGLETVIANGSTATASETYASLLDRLGATDSDPFSGGLSSGLGKLESDLRAYANDPTNLVLGQTVINSSNALVTDLHNGASRVQKLRTDSDAAMATSVDKINSILSDLESLNEDIVAGTAGNKDVNALLDKRDQQLLALSQEIGIEVVYRDNNDLAIYTDSGVTLFETSARDVSFTPTAAFDANTVGGQVVVDGVSVVGPGATKPVSGGALAGHAQIRDETAVTLQTQLDETASALIDIFKEVDQSGGGGPDLTGLFDWSGGPGMPTAADIPGLASKIKVNAAVDPGQGGNLELFRNGGVNGAAYVYNAAGTDGFAERLNQSIDLMNADRTFDPASGVNPTSSLMTFSTNSTSWYSAERQRSTDVAMVDSAAFTSSVDTLSNKTGVNLDVEMQRMLTLENAYSASASLLGTIDDMFKELLATVR</sequence>
<gene>
    <name evidence="9" type="ORF">A3843_15265</name>
</gene>
<evidence type="ECO:0000256" key="3">
    <source>
        <dbReference type="ARBA" id="ARBA00009677"/>
    </source>
</evidence>
<name>A0A1U7JEA4_9HYPH</name>
<accession>A0A1U7JEA4</accession>
<comment type="subcellular location">
    <subcellularLocation>
        <location evidence="1">Bacterial flagellum</location>
    </subcellularLocation>
    <subcellularLocation>
        <location evidence="2">Secreted</location>
    </subcellularLocation>
</comment>
<dbReference type="GO" id="GO:0005576">
    <property type="term" value="C:extracellular region"/>
    <property type="evidence" value="ECO:0007669"/>
    <property type="project" value="UniProtKB-SubCell"/>
</dbReference>
<comment type="caution">
    <text evidence="9">The sequence shown here is derived from an EMBL/GenBank/DDBJ whole genome shotgun (WGS) entry which is preliminary data.</text>
</comment>
<keyword evidence="6" id="KW-0975">Bacterial flagellum</keyword>
<evidence type="ECO:0000256" key="2">
    <source>
        <dbReference type="ARBA" id="ARBA00004613"/>
    </source>
</evidence>
<dbReference type="Pfam" id="PF22638">
    <property type="entry name" value="FlgK_D1"/>
    <property type="match status" value="1"/>
</dbReference>
<dbReference type="GO" id="GO:0044780">
    <property type="term" value="P:bacterial-type flagellum assembly"/>
    <property type="evidence" value="ECO:0007669"/>
    <property type="project" value="InterPro"/>
</dbReference>
<keyword evidence="5" id="KW-0964">Secreted</keyword>
<dbReference type="PANTHER" id="PTHR30033:SF1">
    <property type="entry name" value="FLAGELLAR HOOK-ASSOCIATED PROTEIN 1"/>
    <property type="match status" value="1"/>
</dbReference>
<dbReference type="PANTHER" id="PTHR30033">
    <property type="entry name" value="FLAGELLAR HOOK-ASSOCIATED PROTEIN 1"/>
    <property type="match status" value="1"/>
</dbReference>
<evidence type="ECO:0000259" key="7">
    <source>
        <dbReference type="Pfam" id="PF06429"/>
    </source>
</evidence>
<evidence type="ECO:0000256" key="5">
    <source>
        <dbReference type="ARBA" id="ARBA00022525"/>
    </source>
</evidence>
<dbReference type="Pfam" id="PF06429">
    <property type="entry name" value="Flg_bbr_C"/>
    <property type="match status" value="1"/>
</dbReference>
<dbReference type="RefSeq" id="WP_028482872.1">
    <property type="nucleotide sequence ID" value="NZ_LVVZ01000022.1"/>
</dbReference>
<dbReference type="SUPFAM" id="SSF64518">
    <property type="entry name" value="Phase 1 flagellin"/>
    <property type="match status" value="1"/>
</dbReference>
<dbReference type="STRING" id="197461.A3843_15265"/>
<dbReference type="Proteomes" id="UP000185783">
    <property type="component" value="Unassembled WGS sequence"/>
</dbReference>
<protein>
    <recommendedName>
        <fullName evidence="4">Flagellar hook-associated protein 1</fullName>
    </recommendedName>
</protein>
<comment type="similarity">
    <text evidence="3">Belongs to the flagella basal body rod proteins family.</text>
</comment>
<dbReference type="EMBL" id="LVVZ01000022">
    <property type="protein sequence ID" value="OKL43086.1"/>
    <property type="molecule type" value="Genomic_DNA"/>
</dbReference>
<evidence type="ECO:0000256" key="4">
    <source>
        <dbReference type="ARBA" id="ARBA00016244"/>
    </source>
</evidence>
<evidence type="ECO:0000259" key="8">
    <source>
        <dbReference type="Pfam" id="PF22638"/>
    </source>
</evidence>
<evidence type="ECO:0000256" key="6">
    <source>
        <dbReference type="ARBA" id="ARBA00023143"/>
    </source>
</evidence>
<keyword evidence="9" id="KW-0966">Cell projection</keyword>
<evidence type="ECO:0000256" key="1">
    <source>
        <dbReference type="ARBA" id="ARBA00004365"/>
    </source>
</evidence>
<dbReference type="NCBIfam" id="TIGR02492">
    <property type="entry name" value="flgK_ends"/>
    <property type="match status" value="1"/>
</dbReference>
<dbReference type="OrthoDB" id="7181295at2"/>
<keyword evidence="9" id="KW-0969">Cilium</keyword>
<dbReference type="InterPro" id="IPR002371">
    <property type="entry name" value="FlgK"/>
</dbReference>
<dbReference type="InterPro" id="IPR053927">
    <property type="entry name" value="FlgK_helical"/>
</dbReference>
<feature type="domain" description="Flagellar basal-body/hook protein C-terminal" evidence="7">
    <location>
        <begin position="449"/>
        <end position="485"/>
    </location>
</feature>
<dbReference type="AlphaFoldDB" id="A0A1U7JEA4"/>
<evidence type="ECO:0000313" key="10">
    <source>
        <dbReference type="Proteomes" id="UP000185783"/>
    </source>
</evidence>
<proteinExistence type="inferred from homology"/>
<feature type="domain" description="Flagellar hook-associated protein FlgK helical" evidence="8">
    <location>
        <begin position="100"/>
        <end position="312"/>
    </location>
</feature>
<dbReference type="GO" id="GO:0009424">
    <property type="term" value="C:bacterial-type flagellum hook"/>
    <property type="evidence" value="ECO:0007669"/>
    <property type="project" value="InterPro"/>
</dbReference>
<keyword evidence="9" id="KW-0282">Flagellum</keyword>
<keyword evidence="10" id="KW-1185">Reference proteome</keyword>
<dbReference type="GO" id="GO:0005198">
    <property type="term" value="F:structural molecule activity"/>
    <property type="evidence" value="ECO:0007669"/>
    <property type="project" value="InterPro"/>
</dbReference>
<dbReference type="InterPro" id="IPR010930">
    <property type="entry name" value="Flg_bb/hook_C_dom"/>
</dbReference>